<dbReference type="AlphaFoldDB" id="A0A672SP09"/>
<sequence>TDTSDATVGDMLQDLYHVITLRIKLHSVSKLEDLPAEQWTHSTVRNALKELLKEMNQSTLAKECPLSQSMISSVVNGTYYASISAARCQEFGQWYKHYKRAKSMMVISYEYGATKGFYLPSGDMSRHCSQTSSSSQPTMYQQPMEDSGAESRGVVQMQAGMPGLVMAQLLSQQHAMSQLLTHAHTHSHRPHPAPLRTPPKCNVSPPTVAQCPSPVTDVSPEIYHWVREELKRAGISQAVFARVAINRTQGLLSEILRKEEDPRCASQSLLVNLRAMQNFLQLPQSQRDSIYLEERERNLNSTYNTNTSSPLPIQAKLSPVSNDTVVKVECDDSGINYGIYDDIQQEMRRAKVSQALFAKVSAAKSQGWLCELLRWKEEPSPQNRTLWENLSLIRQFLNLSQSERDVIYDQESNTGQTFYSEKHTRPLTEQLQHHQHFLQQHLISGRLKDTHMGPNIGGRSLPPEAHAILQSFIQEVGLHPDQEAIHTLSAQLGVAKEAVLSFFNGHNWLRQEEQDNRGEREIEEREDDYMEAEEECRDTMENDEETNANMMTGKQDGVVEQNASTQTRFIITIKKEEEVPCKEERDDSPAYCQFINS</sequence>
<dbReference type="Proteomes" id="UP000472262">
    <property type="component" value="Unassembled WGS sequence"/>
</dbReference>
<dbReference type="SMART" id="SM01109">
    <property type="entry name" value="CUT"/>
    <property type="match status" value="2"/>
</dbReference>
<proteinExistence type="predicted"/>
<comment type="subcellular location">
    <subcellularLocation>
        <location evidence="1">Nucleus</location>
    </subcellularLocation>
</comment>
<dbReference type="PROSITE" id="PS51982">
    <property type="entry name" value="CMP"/>
    <property type="match status" value="1"/>
</dbReference>
<feature type="domain" description="CMP" evidence="9">
    <location>
        <begin position="1"/>
        <end position="27"/>
    </location>
</feature>
<dbReference type="Ensembl" id="ENSSGRT00000110375.1">
    <property type="protein sequence ID" value="ENSSGRP00000103819.1"/>
    <property type="gene ID" value="ENSSGRG00000051505.1"/>
</dbReference>
<dbReference type="FunFam" id="1.10.260.40:FF:000003">
    <property type="entry name" value="DNA-binding protein SATB"/>
    <property type="match status" value="2"/>
</dbReference>
<keyword evidence="4" id="KW-0371">Homeobox</keyword>
<keyword evidence="6" id="KW-0539">Nucleus</keyword>
<evidence type="ECO:0000256" key="5">
    <source>
        <dbReference type="ARBA" id="ARBA00023163"/>
    </source>
</evidence>
<evidence type="ECO:0000256" key="2">
    <source>
        <dbReference type="ARBA" id="ARBA00023015"/>
    </source>
</evidence>
<feature type="domain" description="CUTL" evidence="10">
    <location>
        <begin position="30"/>
        <end position="103"/>
    </location>
</feature>
<reference evidence="11" key="2">
    <citation type="submission" date="2025-09" db="UniProtKB">
        <authorList>
            <consortium name="Ensembl"/>
        </authorList>
    </citation>
    <scope>IDENTIFICATION</scope>
</reference>
<dbReference type="Pfam" id="PF02376">
    <property type="entry name" value="CUT"/>
    <property type="match status" value="2"/>
</dbReference>
<dbReference type="InterPro" id="IPR032392">
    <property type="entry name" value="ULD"/>
</dbReference>
<evidence type="ECO:0000256" key="7">
    <source>
        <dbReference type="SAM" id="Coils"/>
    </source>
</evidence>
<name>A0A672SP09_SINGR</name>
<dbReference type="SUPFAM" id="SSF47413">
    <property type="entry name" value="lambda repressor-like DNA-binding domains"/>
    <property type="match status" value="2"/>
</dbReference>
<dbReference type="GO" id="GO:0000981">
    <property type="term" value="F:DNA-binding transcription factor activity, RNA polymerase II-specific"/>
    <property type="evidence" value="ECO:0007669"/>
    <property type="project" value="TreeGrafter"/>
</dbReference>
<evidence type="ECO:0000259" key="8">
    <source>
        <dbReference type="PROSITE" id="PS51042"/>
    </source>
</evidence>
<dbReference type="GO" id="GO:0000978">
    <property type="term" value="F:RNA polymerase II cis-regulatory region sequence-specific DNA binding"/>
    <property type="evidence" value="ECO:0007669"/>
    <property type="project" value="TreeGrafter"/>
</dbReference>
<dbReference type="GO" id="GO:0006338">
    <property type="term" value="P:chromatin remodeling"/>
    <property type="evidence" value="ECO:0007669"/>
    <property type="project" value="InterPro"/>
</dbReference>
<evidence type="ECO:0000256" key="3">
    <source>
        <dbReference type="ARBA" id="ARBA00023125"/>
    </source>
</evidence>
<dbReference type="Gene3D" id="1.10.260.70">
    <property type="entry name" value="SATB, CULT domain"/>
    <property type="match status" value="1"/>
</dbReference>
<dbReference type="PANTHER" id="PTHR15116">
    <property type="entry name" value="DNA-BINDING PROTEIN SATB FAMILY MEMBER"/>
    <property type="match status" value="1"/>
</dbReference>
<dbReference type="Gene3D" id="1.10.10.60">
    <property type="entry name" value="Homeodomain-like"/>
    <property type="match status" value="1"/>
</dbReference>
<evidence type="ECO:0000259" key="10">
    <source>
        <dbReference type="PROSITE" id="PS51983"/>
    </source>
</evidence>
<dbReference type="PROSITE" id="PS51983">
    <property type="entry name" value="CUTL"/>
    <property type="match status" value="1"/>
</dbReference>
<keyword evidence="3" id="KW-0238">DNA-binding</keyword>
<dbReference type="Pfam" id="PF16557">
    <property type="entry name" value="CUTL"/>
    <property type="match status" value="1"/>
</dbReference>
<evidence type="ECO:0000256" key="4">
    <source>
        <dbReference type="ARBA" id="ARBA00023155"/>
    </source>
</evidence>
<dbReference type="InterPro" id="IPR032355">
    <property type="entry name" value="CUTL"/>
</dbReference>
<feature type="coiled-coil region" evidence="7">
    <location>
        <begin position="515"/>
        <end position="549"/>
    </location>
</feature>
<feature type="domain" description="CUT" evidence="8">
    <location>
        <begin position="325"/>
        <end position="412"/>
    </location>
</feature>
<dbReference type="InterPro" id="IPR010982">
    <property type="entry name" value="Lambda_DNA-bd_dom_sf"/>
</dbReference>
<keyword evidence="7" id="KW-0175">Coiled coil</keyword>
<dbReference type="FunFam" id="1.10.260.70:FF:000001">
    <property type="entry name" value="DNA-binding protein SATB"/>
    <property type="match status" value="1"/>
</dbReference>
<keyword evidence="12" id="KW-1185">Reference proteome</keyword>
<evidence type="ECO:0000313" key="12">
    <source>
        <dbReference type="Proteomes" id="UP000472262"/>
    </source>
</evidence>
<evidence type="ECO:0000259" key="9">
    <source>
        <dbReference type="PROSITE" id="PS51982"/>
    </source>
</evidence>
<dbReference type="PANTHER" id="PTHR15116:SF14">
    <property type="entry name" value="DNA-BINDING PROTEIN SATB1"/>
    <property type="match status" value="1"/>
</dbReference>
<dbReference type="GO" id="GO:0005634">
    <property type="term" value="C:nucleus"/>
    <property type="evidence" value="ECO:0007669"/>
    <property type="project" value="UniProtKB-SubCell"/>
</dbReference>
<gene>
    <name evidence="11" type="primary">LOC107592069</name>
</gene>
<dbReference type="InterPro" id="IPR039673">
    <property type="entry name" value="SATB1/SATB2"/>
</dbReference>
<evidence type="ECO:0000256" key="1">
    <source>
        <dbReference type="ARBA" id="ARBA00004123"/>
    </source>
</evidence>
<reference evidence="11" key="1">
    <citation type="submission" date="2025-08" db="UniProtKB">
        <authorList>
            <consortium name="Ensembl"/>
        </authorList>
    </citation>
    <scope>IDENTIFICATION</scope>
</reference>
<dbReference type="InterPro" id="IPR038216">
    <property type="entry name" value="SATB_CUTL_sf"/>
</dbReference>
<evidence type="ECO:0000313" key="11">
    <source>
        <dbReference type="Ensembl" id="ENSSGRP00000103819.1"/>
    </source>
</evidence>
<dbReference type="Gene3D" id="1.10.260.40">
    <property type="entry name" value="lambda repressor-like DNA-binding domains"/>
    <property type="match status" value="2"/>
</dbReference>
<accession>A0A672SP09</accession>
<dbReference type="PROSITE" id="PS51042">
    <property type="entry name" value="CUT"/>
    <property type="match status" value="2"/>
</dbReference>
<keyword evidence="2" id="KW-0805">Transcription regulation</keyword>
<feature type="domain" description="CUT" evidence="8">
    <location>
        <begin position="208"/>
        <end position="295"/>
    </location>
</feature>
<keyword evidence="5" id="KW-0804">Transcription</keyword>
<dbReference type="InterPro" id="IPR003350">
    <property type="entry name" value="CUT_dom"/>
</dbReference>
<organism evidence="11 12">
    <name type="scientific">Sinocyclocheilus grahami</name>
    <name type="common">Dianchi golden-line fish</name>
    <name type="synonym">Barbus grahami</name>
    <dbReference type="NCBI Taxonomy" id="75366"/>
    <lineage>
        <taxon>Eukaryota</taxon>
        <taxon>Metazoa</taxon>
        <taxon>Chordata</taxon>
        <taxon>Craniata</taxon>
        <taxon>Vertebrata</taxon>
        <taxon>Euteleostomi</taxon>
        <taxon>Actinopterygii</taxon>
        <taxon>Neopterygii</taxon>
        <taxon>Teleostei</taxon>
        <taxon>Ostariophysi</taxon>
        <taxon>Cypriniformes</taxon>
        <taxon>Cyprinidae</taxon>
        <taxon>Cyprininae</taxon>
        <taxon>Sinocyclocheilus</taxon>
    </lineage>
</organism>
<protein>
    <submittedName>
        <fullName evidence="11">DNA-binding protein SATB1-like</fullName>
    </submittedName>
</protein>
<evidence type="ECO:0000256" key="6">
    <source>
        <dbReference type="ARBA" id="ARBA00023242"/>
    </source>
</evidence>